<evidence type="ECO:0000313" key="3">
    <source>
        <dbReference type="EMBL" id="PUU77457.1"/>
    </source>
</evidence>
<feature type="transmembrane region" description="Helical" evidence="2">
    <location>
        <begin position="22"/>
        <end position="44"/>
    </location>
</feature>
<keyword evidence="2" id="KW-0812">Transmembrane</keyword>
<keyword evidence="4" id="KW-1185">Reference proteome</keyword>
<dbReference type="AlphaFoldDB" id="A0A2T6ZPQ7"/>
<dbReference type="Proteomes" id="UP000244722">
    <property type="component" value="Unassembled WGS sequence"/>
</dbReference>
<protein>
    <submittedName>
        <fullName evidence="3">Uncharacterized protein</fullName>
    </submittedName>
</protein>
<reference evidence="3 4" key="1">
    <citation type="submission" date="2017-04" db="EMBL/GenBank/DDBJ databases">
        <title>Draft genome sequence of Tuber borchii Vittad., a whitish edible truffle.</title>
        <authorList>
            <consortium name="DOE Joint Genome Institute"/>
            <person name="Murat C."/>
            <person name="Kuo A."/>
            <person name="Barry K.W."/>
            <person name="Clum A."/>
            <person name="Dockter R.B."/>
            <person name="Fauchery L."/>
            <person name="Iotti M."/>
            <person name="Kohler A."/>
            <person name="Labutti K."/>
            <person name="Lindquist E.A."/>
            <person name="Lipzen A."/>
            <person name="Ohm R.A."/>
            <person name="Wang M."/>
            <person name="Grigoriev I.V."/>
            <person name="Zambonelli A."/>
            <person name="Martin F.M."/>
        </authorList>
    </citation>
    <scope>NUCLEOTIDE SEQUENCE [LARGE SCALE GENOMIC DNA]</scope>
    <source>
        <strain evidence="3 4">Tbo3840</strain>
    </source>
</reference>
<name>A0A2T6ZPQ7_TUBBO</name>
<evidence type="ECO:0000256" key="2">
    <source>
        <dbReference type="SAM" id="Phobius"/>
    </source>
</evidence>
<organism evidence="3 4">
    <name type="scientific">Tuber borchii</name>
    <name type="common">White truffle</name>
    <dbReference type="NCBI Taxonomy" id="42251"/>
    <lineage>
        <taxon>Eukaryota</taxon>
        <taxon>Fungi</taxon>
        <taxon>Dikarya</taxon>
        <taxon>Ascomycota</taxon>
        <taxon>Pezizomycotina</taxon>
        <taxon>Pezizomycetes</taxon>
        <taxon>Pezizales</taxon>
        <taxon>Tuberaceae</taxon>
        <taxon>Tuber</taxon>
    </lineage>
</organism>
<keyword evidence="2" id="KW-0472">Membrane</keyword>
<feature type="region of interest" description="Disordered" evidence="1">
    <location>
        <begin position="89"/>
        <end position="110"/>
    </location>
</feature>
<evidence type="ECO:0000256" key="1">
    <source>
        <dbReference type="SAM" id="MobiDB-lite"/>
    </source>
</evidence>
<dbReference type="EMBL" id="NESQ01000153">
    <property type="protein sequence ID" value="PUU77457.1"/>
    <property type="molecule type" value="Genomic_DNA"/>
</dbReference>
<sequence length="110" mass="12219">MSQNISIWILDKAVLKLSYRPIIAAAAGSMIVASCWGPPILGIIERQYVRQQDAQHEKMRTISRASDDLLRRQKEGLKIEILQRKLAKMDREETAVAGPSVATQSSGNSN</sequence>
<proteinExistence type="predicted"/>
<evidence type="ECO:0000313" key="4">
    <source>
        <dbReference type="Proteomes" id="UP000244722"/>
    </source>
</evidence>
<gene>
    <name evidence="3" type="ORF">B9Z19DRAFT_1194043</name>
</gene>
<feature type="compositionally biased region" description="Polar residues" evidence="1">
    <location>
        <begin position="101"/>
        <end position="110"/>
    </location>
</feature>
<comment type="caution">
    <text evidence="3">The sequence shown here is derived from an EMBL/GenBank/DDBJ whole genome shotgun (WGS) entry which is preliminary data.</text>
</comment>
<keyword evidence="2" id="KW-1133">Transmembrane helix</keyword>
<accession>A0A2T6ZPQ7</accession>